<reference evidence="1" key="2">
    <citation type="submission" date="2023-04" db="EMBL/GenBank/DDBJ databases">
        <title>Paracnuella aquatica gen. nov., sp. nov., a member of the family Chitinophagaceae isolated from a hot spring.</title>
        <authorList>
            <person name="Wang C."/>
        </authorList>
    </citation>
    <scope>NUCLEOTIDE SEQUENCE</scope>
    <source>
        <strain evidence="1">LB-8</strain>
    </source>
</reference>
<keyword evidence="2" id="KW-1185">Reference proteome</keyword>
<reference evidence="1" key="1">
    <citation type="submission" date="2022-09" db="EMBL/GenBank/DDBJ databases">
        <authorList>
            <person name="Yuan C."/>
            <person name="Ke Z."/>
        </authorList>
    </citation>
    <scope>NUCLEOTIDE SEQUENCE</scope>
    <source>
        <strain evidence="1">LB-8</strain>
    </source>
</reference>
<gene>
    <name evidence="1" type="ORF">OCK74_00115</name>
</gene>
<evidence type="ECO:0000313" key="2">
    <source>
        <dbReference type="Proteomes" id="UP001155483"/>
    </source>
</evidence>
<dbReference type="RefSeq" id="WP_279294939.1">
    <property type="nucleotide sequence ID" value="NZ_JAOTIF010000001.1"/>
</dbReference>
<protein>
    <submittedName>
        <fullName evidence="1">Uncharacterized protein</fullName>
    </submittedName>
</protein>
<sequence>MNTAIINQFPNTLIPEYATIYLEAKLRELEDAYAECLGDNVDAHTLTMLWSRIKAIKMKLALNQ</sequence>
<dbReference type="Proteomes" id="UP001155483">
    <property type="component" value="Unassembled WGS sequence"/>
</dbReference>
<evidence type="ECO:0000313" key="1">
    <source>
        <dbReference type="EMBL" id="MCU7547491.1"/>
    </source>
</evidence>
<name>A0A9X3B6N6_9BACT</name>
<dbReference type="AlphaFoldDB" id="A0A9X3B6N6"/>
<accession>A0A9X3B6N6</accession>
<comment type="caution">
    <text evidence="1">The sequence shown here is derived from an EMBL/GenBank/DDBJ whole genome shotgun (WGS) entry which is preliminary data.</text>
</comment>
<dbReference type="EMBL" id="JAOTIF010000001">
    <property type="protein sequence ID" value="MCU7547491.1"/>
    <property type="molecule type" value="Genomic_DNA"/>
</dbReference>
<organism evidence="1 2">
    <name type="scientific">Paraflavisolibacter caeni</name>
    <dbReference type="NCBI Taxonomy" id="2982496"/>
    <lineage>
        <taxon>Bacteria</taxon>
        <taxon>Pseudomonadati</taxon>
        <taxon>Bacteroidota</taxon>
        <taxon>Chitinophagia</taxon>
        <taxon>Chitinophagales</taxon>
        <taxon>Chitinophagaceae</taxon>
        <taxon>Paraflavisolibacter</taxon>
    </lineage>
</organism>
<proteinExistence type="predicted"/>